<dbReference type="AlphaFoldDB" id="V5YNE7"/>
<protein>
    <submittedName>
        <fullName evidence="1">Uncharacterized protein</fullName>
    </submittedName>
</protein>
<name>V5YNE7_9BURK</name>
<sequence>MSCDPEVISVLTAALEASSRMLESMVRGSRSTEEIQEQLVANHAALRYSLSSDVSGGTAVRSTVSLPKLPPELYEHYPAMSAQSHAAAVQDYTRRALSRYSSKRGSSPD</sequence>
<reference evidence="1" key="1">
    <citation type="journal article" date="2014" name="Microbiology">
        <title>A 2,4-dichlorophenoxyacetic acid degradation plasmid pM7012 discloses distribution of an unclassified megaplasmid group across bacterial species.</title>
        <authorList>
            <person name="Sakai Y."/>
            <person name="Ogawa N."/>
            <person name="Shimomura Y."/>
            <person name="Fujii T."/>
        </authorList>
    </citation>
    <scope>NUCLEOTIDE SEQUENCE</scope>
    <source>
        <strain evidence="1">M701</strain>
    </source>
</reference>
<proteinExistence type="predicted"/>
<evidence type="ECO:0000313" key="1">
    <source>
        <dbReference type="EMBL" id="BAO18927.1"/>
    </source>
</evidence>
<dbReference type="RefSeq" id="WP_023842470.1">
    <property type="nucleotide sequence ID" value="NC_022995.1"/>
</dbReference>
<dbReference type="EMBL" id="AB853026">
    <property type="protein sequence ID" value="BAO18927.1"/>
    <property type="molecule type" value="Genomic_DNA"/>
</dbReference>
<accession>V5YNE7</accession>
<geneLocation type="plasmid" evidence="1">
    <name>pM7012</name>
</geneLocation>
<organism evidence="1">
    <name type="scientific">Burkholderia sp. M701</name>
    <dbReference type="NCBI Taxonomy" id="326454"/>
    <lineage>
        <taxon>Bacteria</taxon>
        <taxon>Pseudomonadati</taxon>
        <taxon>Pseudomonadota</taxon>
        <taxon>Betaproteobacteria</taxon>
        <taxon>Burkholderiales</taxon>
        <taxon>Burkholderiaceae</taxon>
        <taxon>Burkholderia</taxon>
    </lineage>
</organism>
<reference evidence="1" key="2">
    <citation type="submission" date="2024-06" db="EMBL/GenBank/DDBJ databases">
        <authorList>
            <person name="Sakai Y."/>
            <person name="Fujii T."/>
        </authorList>
    </citation>
    <scope>NUCLEOTIDE SEQUENCE</scope>
    <source>
        <strain evidence="1">M701</strain>
        <plasmid evidence="1">pM7012</plasmid>
    </source>
</reference>
<keyword evidence="1" id="KW-0614">Plasmid</keyword>